<evidence type="ECO:0000256" key="6">
    <source>
        <dbReference type="ARBA" id="ARBA00023316"/>
    </source>
</evidence>
<dbReference type="UniPathway" id="UPA00219"/>
<evidence type="ECO:0000256" key="7">
    <source>
        <dbReference type="PROSITE-ProRule" id="PRU01373"/>
    </source>
</evidence>
<reference evidence="9 10" key="1">
    <citation type="submission" date="2017-08" db="EMBL/GenBank/DDBJ databases">
        <authorList>
            <person name="de Groot N.N."/>
        </authorList>
    </citation>
    <scope>NUCLEOTIDE SEQUENCE [LARGE SCALE GENOMIC DNA]</scope>
    <source>
        <strain evidence="9 10">HM2</strain>
    </source>
</reference>
<dbReference type="GO" id="GO:0016740">
    <property type="term" value="F:transferase activity"/>
    <property type="evidence" value="ECO:0007669"/>
    <property type="project" value="UniProtKB-KW"/>
</dbReference>
<name>A0A380RU36_FIBSU</name>
<evidence type="ECO:0000256" key="2">
    <source>
        <dbReference type="ARBA" id="ARBA00005992"/>
    </source>
</evidence>
<dbReference type="Gene3D" id="2.40.440.10">
    <property type="entry name" value="L,D-transpeptidase catalytic domain-like"/>
    <property type="match status" value="1"/>
</dbReference>
<dbReference type="SUPFAM" id="SSF141523">
    <property type="entry name" value="L,D-transpeptidase catalytic domain-like"/>
    <property type="match status" value="1"/>
</dbReference>
<dbReference type="PROSITE" id="PS52029">
    <property type="entry name" value="LD_TPASE"/>
    <property type="match status" value="1"/>
</dbReference>
<protein>
    <submittedName>
        <fullName evidence="9">L,D-transpeptidase catalytic domain</fullName>
    </submittedName>
</protein>
<dbReference type="AlphaFoldDB" id="A0A380RU36"/>
<accession>A0A380RU36</accession>
<dbReference type="CDD" id="cd16913">
    <property type="entry name" value="YkuD_like"/>
    <property type="match status" value="1"/>
</dbReference>
<feature type="domain" description="L,D-TPase catalytic" evidence="8">
    <location>
        <begin position="35"/>
        <end position="173"/>
    </location>
</feature>
<comment type="similarity">
    <text evidence="2">Belongs to the YkuD family.</text>
</comment>
<sequence>MKISQIFLLLLLTFLLFSCSSEKESPKVMLTSPIDNILVEKAKRQMHLRNGETVVKSYRISLGKNPVGAKVKSGDNKTPEGNYTIERHNPKSIFHLSLKVSYPNAEQIKAAKEGNYEPGGDIMIHGYPNKIPAFLFKFWHKWKDWTAGCIAVTNDEIEEIYDAVKDGTPITILP</sequence>
<dbReference type="Proteomes" id="UP000255423">
    <property type="component" value="Unassembled WGS sequence"/>
</dbReference>
<keyword evidence="4 7" id="KW-0133">Cell shape</keyword>
<dbReference type="GO" id="GO:0004180">
    <property type="term" value="F:carboxypeptidase activity"/>
    <property type="evidence" value="ECO:0007669"/>
    <property type="project" value="UniProtKB-ARBA"/>
</dbReference>
<dbReference type="GO" id="GO:0008360">
    <property type="term" value="P:regulation of cell shape"/>
    <property type="evidence" value="ECO:0007669"/>
    <property type="project" value="UniProtKB-UniRule"/>
</dbReference>
<evidence type="ECO:0000256" key="5">
    <source>
        <dbReference type="ARBA" id="ARBA00022984"/>
    </source>
</evidence>
<keyword evidence="6 7" id="KW-0961">Cell wall biogenesis/degradation</keyword>
<dbReference type="InterPro" id="IPR038063">
    <property type="entry name" value="Transpep_catalytic_dom"/>
</dbReference>
<proteinExistence type="inferred from homology"/>
<dbReference type="Pfam" id="PF03734">
    <property type="entry name" value="YkuD"/>
    <property type="match status" value="1"/>
</dbReference>
<organism evidence="9 10">
    <name type="scientific">Fibrobacter succinogenes</name>
    <name type="common">Bacteroides succinogenes</name>
    <dbReference type="NCBI Taxonomy" id="833"/>
    <lineage>
        <taxon>Bacteria</taxon>
        <taxon>Pseudomonadati</taxon>
        <taxon>Fibrobacterota</taxon>
        <taxon>Fibrobacteria</taxon>
        <taxon>Fibrobacterales</taxon>
        <taxon>Fibrobacteraceae</taxon>
        <taxon>Fibrobacter</taxon>
    </lineage>
</organism>
<dbReference type="GO" id="GO:0009252">
    <property type="term" value="P:peptidoglycan biosynthetic process"/>
    <property type="evidence" value="ECO:0007669"/>
    <property type="project" value="UniProtKB-UniPathway"/>
</dbReference>
<comment type="pathway">
    <text evidence="1 7">Cell wall biogenesis; peptidoglycan biosynthesis.</text>
</comment>
<feature type="active site" description="Proton donor/acceptor" evidence="7">
    <location>
        <position position="125"/>
    </location>
</feature>
<dbReference type="EMBL" id="UHJL01000001">
    <property type="protein sequence ID" value="SUQ19058.1"/>
    <property type="molecule type" value="Genomic_DNA"/>
</dbReference>
<evidence type="ECO:0000313" key="9">
    <source>
        <dbReference type="EMBL" id="SUQ19058.1"/>
    </source>
</evidence>
<evidence type="ECO:0000256" key="3">
    <source>
        <dbReference type="ARBA" id="ARBA00022679"/>
    </source>
</evidence>
<gene>
    <name evidence="9" type="ORF">SAMN05661053_0283</name>
</gene>
<evidence type="ECO:0000256" key="1">
    <source>
        <dbReference type="ARBA" id="ARBA00004752"/>
    </source>
</evidence>
<evidence type="ECO:0000259" key="8">
    <source>
        <dbReference type="PROSITE" id="PS52029"/>
    </source>
</evidence>
<keyword evidence="3" id="KW-0808">Transferase</keyword>
<evidence type="ECO:0000313" key="10">
    <source>
        <dbReference type="Proteomes" id="UP000255423"/>
    </source>
</evidence>
<feature type="active site" description="Nucleophile" evidence="7">
    <location>
        <position position="149"/>
    </location>
</feature>
<dbReference type="InterPro" id="IPR005490">
    <property type="entry name" value="LD_TPept_cat_dom"/>
</dbReference>
<keyword evidence="5 7" id="KW-0573">Peptidoglycan synthesis</keyword>
<evidence type="ECO:0000256" key="4">
    <source>
        <dbReference type="ARBA" id="ARBA00022960"/>
    </source>
</evidence>
<dbReference type="GO" id="GO:0071555">
    <property type="term" value="P:cell wall organization"/>
    <property type="evidence" value="ECO:0007669"/>
    <property type="project" value="UniProtKB-UniRule"/>
</dbReference>
<dbReference type="PANTHER" id="PTHR36699:SF1">
    <property type="entry name" value="L,D-TRANSPEPTIDASE YAFK-RELATED"/>
    <property type="match status" value="1"/>
</dbReference>
<dbReference type="PROSITE" id="PS51257">
    <property type="entry name" value="PROKAR_LIPOPROTEIN"/>
    <property type="match status" value="1"/>
</dbReference>
<dbReference type="PANTHER" id="PTHR36699">
    <property type="entry name" value="LD-TRANSPEPTIDASE"/>
    <property type="match status" value="1"/>
</dbReference>